<reference evidence="2" key="1">
    <citation type="submission" date="2020-04" db="EMBL/GenBank/DDBJ databases">
        <authorList>
            <person name="Alioto T."/>
            <person name="Alioto T."/>
            <person name="Gomez Garrido J."/>
        </authorList>
    </citation>
    <scope>NUCLEOTIDE SEQUENCE</scope>
    <source>
        <strain evidence="2">A484AB</strain>
    </source>
</reference>
<dbReference type="EMBL" id="CACRXK020001970">
    <property type="protein sequence ID" value="CAB3992059.1"/>
    <property type="molecule type" value="Genomic_DNA"/>
</dbReference>
<name>A0A6S7GQ32_PARCT</name>
<gene>
    <name evidence="2" type="ORF">PACLA_8A058575</name>
</gene>
<proteinExistence type="predicted"/>
<sequence length="735" mass="83788">MKRKQREPRRIPPVTETPDELDKESPVFNSVSDEAEAKRLKSETNITTENICDATDSSEWKWSISDFRKEHSENFKEQLDDSNERSKDSNEHSNHLEQLSNGSKEALNSSKKSSNNLEHSKECVKNSMESSEISKEPVRTCKENGGISKEFWESVKPESHLRNPPQVLRNEAFQDWKLPVRSLREPSSYVKLHSPQLNSNTSVLEKNGEVRNESQDDNMPVILNVFSLSKDPAKQFTSNTKQENSVLFTPPCSPPYVQLGPFGAAPVANQNPRFRNEFMNQAAFQQGRENWYKPVQQVYQNFQDYSSNPLQQVRSQNKPVQQVYYNYQEYLSYPVKQGSSQGYLNKPVPQVYSNFQENYPKQVQQVASQDYLNKPVKQVYYNYHENWSYPVQQVNSQEYLNKPVQQVYYNPPPGYLSKPVQSFNSQEYLNHSVQQTNPPEYLPNRAQKVNPVNPQDYAYNPARQNPHQIANGVLPLEKQCSNQNMYERQIQPNTTQFYTQRYVDSKEQPAPQLKSILSDGQLVERGHSMAKGNGVYARFKLTQSMVESNTESRQSTEGPPQFYQIPAVQDGSNIGSIYSGVPISNHENVSSTAVMFPNTLSTVQNEINTPPNYSNGVYAGKYRTDYGCSAILDGYGKNKVLCKNSDSPTNNTTYTMKQSEDPFATPTMISEKQSVYSENSFCSSTIYIPGSTSVSGEQGKDSPRGFLSPRDAKVIELKQRLEEQEATLEKLRANH</sequence>
<feature type="region of interest" description="Disordered" evidence="1">
    <location>
        <begin position="73"/>
        <end position="140"/>
    </location>
</feature>
<dbReference type="AlphaFoldDB" id="A0A6S7GQ32"/>
<dbReference type="Proteomes" id="UP001152795">
    <property type="component" value="Unassembled WGS sequence"/>
</dbReference>
<evidence type="ECO:0000313" key="3">
    <source>
        <dbReference type="Proteomes" id="UP001152795"/>
    </source>
</evidence>
<feature type="compositionally biased region" description="Low complexity" evidence="1">
    <location>
        <begin position="103"/>
        <end position="117"/>
    </location>
</feature>
<accession>A0A6S7GQ32</accession>
<comment type="caution">
    <text evidence="2">The sequence shown here is derived from an EMBL/GenBank/DDBJ whole genome shotgun (WGS) entry which is preliminary data.</text>
</comment>
<feature type="compositionally biased region" description="Basic and acidic residues" evidence="1">
    <location>
        <begin position="73"/>
        <end position="95"/>
    </location>
</feature>
<evidence type="ECO:0000256" key="1">
    <source>
        <dbReference type="SAM" id="MobiDB-lite"/>
    </source>
</evidence>
<feature type="region of interest" description="Disordered" evidence="1">
    <location>
        <begin position="1"/>
        <end position="46"/>
    </location>
</feature>
<keyword evidence="3" id="KW-1185">Reference proteome</keyword>
<protein>
    <submittedName>
        <fullName evidence="2">Uncharacterized protein</fullName>
    </submittedName>
</protein>
<organism evidence="2 3">
    <name type="scientific">Paramuricea clavata</name>
    <name type="common">Red gorgonian</name>
    <name type="synonym">Violescent sea-whip</name>
    <dbReference type="NCBI Taxonomy" id="317549"/>
    <lineage>
        <taxon>Eukaryota</taxon>
        <taxon>Metazoa</taxon>
        <taxon>Cnidaria</taxon>
        <taxon>Anthozoa</taxon>
        <taxon>Octocorallia</taxon>
        <taxon>Malacalcyonacea</taxon>
        <taxon>Plexauridae</taxon>
        <taxon>Paramuricea</taxon>
    </lineage>
</organism>
<dbReference type="OrthoDB" id="10513655at2759"/>
<evidence type="ECO:0000313" key="2">
    <source>
        <dbReference type="EMBL" id="CAB3992059.1"/>
    </source>
</evidence>